<dbReference type="PRINTS" id="PR00080">
    <property type="entry name" value="SDRFAMILY"/>
</dbReference>
<dbReference type="EC" id="1.1.1.-" evidence="5"/>
<gene>
    <name evidence="5" type="ORF">ACFO0B_19190</name>
</gene>
<name>A0ABV8DXP3_9NOCA</name>
<dbReference type="SMART" id="SM00822">
    <property type="entry name" value="PKS_KR"/>
    <property type="match status" value="1"/>
</dbReference>
<evidence type="ECO:0000256" key="3">
    <source>
        <dbReference type="ARBA" id="ARBA00023027"/>
    </source>
</evidence>
<proteinExistence type="inferred from homology"/>
<organism evidence="5 6">
    <name type="scientific">Nocardia jiangsuensis</name>
    <dbReference type="NCBI Taxonomy" id="1691563"/>
    <lineage>
        <taxon>Bacteria</taxon>
        <taxon>Bacillati</taxon>
        <taxon>Actinomycetota</taxon>
        <taxon>Actinomycetes</taxon>
        <taxon>Mycobacteriales</taxon>
        <taxon>Nocardiaceae</taxon>
        <taxon>Nocardia</taxon>
    </lineage>
</organism>
<protein>
    <submittedName>
        <fullName evidence="5">SDR family NAD(P)-dependent oxidoreductase</fullName>
        <ecNumber evidence="5">1.1.1.-</ecNumber>
    </submittedName>
</protein>
<evidence type="ECO:0000256" key="1">
    <source>
        <dbReference type="ARBA" id="ARBA00006484"/>
    </source>
</evidence>
<dbReference type="SUPFAM" id="SSF51735">
    <property type="entry name" value="NAD(P)-binding Rossmann-fold domains"/>
    <property type="match status" value="1"/>
</dbReference>
<dbReference type="GO" id="GO:0016491">
    <property type="term" value="F:oxidoreductase activity"/>
    <property type="evidence" value="ECO:0007669"/>
    <property type="project" value="UniProtKB-KW"/>
</dbReference>
<reference evidence="6" key="1">
    <citation type="journal article" date="2019" name="Int. J. Syst. Evol. Microbiol.">
        <title>The Global Catalogue of Microorganisms (GCM) 10K type strain sequencing project: providing services to taxonomists for standard genome sequencing and annotation.</title>
        <authorList>
            <consortium name="The Broad Institute Genomics Platform"/>
            <consortium name="The Broad Institute Genome Sequencing Center for Infectious Disease"/>
            <person name="Wu L."/>
            <person name="Ma J."/>
        </authorList>
    </citation>
    <scope>NUCLEOTIDE SEQUENCE [LARGE SCALE GENOMIC DNA]</scope>
    <source>
        <strain evidence="6">CGMCC 4.7330</strain>
    </source>
</reference>
<evidence type="ECO:0000256" key="2">
    <source>
        <dbReference type="ARBA" id="ARBA00023002"/>
    </source>
</evidence>
<feature type="domain" description="Ketoreductase" evidence="4">
    <location>
        <begin position="5"/>
        <end position="176"/>
    </location>
</feature>
<evidence type="ECO:0000313" key="6">
    <source>
        <dbReference type="Proteomes" id="UP001595696"/>
    </source>
</evidence>
<evidence type="ECO:0000313" key="5">
    <source>
        <dbReference type="EMBL" id="MFC3964117.1"/>
    </source>
</evidence>
<keyword evidence="3" id="KW-0520">NAD</keyword>
<comment type="similarity">
    <text evidence="1">Belongs to the short-chain dehydrogenases/reductases (SDR) family.</text>
</comment>
<dbReference type="PANTHER" id="PTHR24321">
    <property type="entry name" value="DEHYDROGENASES, SHORT CHAIN"/>
    <property type="match status" value="1"/>
</dbReference>
<keyword evidence="2 5" id="KW-0560">Oxidoreductase</keyword>
<comment type="caution">
    <text evidence="5">The sequence shown here is derived from an EMBL/GenBank/DDBJ whole genome shotgun (WGS) entry which is preliminary data.</text>
</comment>
<dbReference type="Gene3D" id="3.40.50.720">
    <property type="entry name" value="NAD(P)-binding Rossmann-like Domain"/>
    <property type="match status" value="1"/>
</dbReference>
<dbReference type="PROSITE" id="PS00061">
    <property type="entry name" value="ADH_SHORT"/>
    <property type="match status" value="1"/>
</dbReference>
<accession>A0ABV8DXP3</accession>
<dbReference type="InterPro" id="IPR036291">
    <property type="entry name" value="NAD(P)-bd_dom_sf"/>
</dbReference>
<dbReference type="PANTHER" id="PTHR24321:SF8">
    <property type="entry name" value="ESTRADIOL 17-BETA-DEHYDROGENASE 8-RELATED"/>
    <property type="match status" value="1"/>
</dbReference>
<sequence length="253" mass="25840">MGNNRTAVVIGGASGLGAATARALAATGTRIVVADRDGAGAGAVAKEIDGIAREVEITDEAAVQRLFTEAAAAGAVHTVVNTVGTSTWGPIVDHDAAEWRRVLDINLAGAFLVLKHAARVLTDGGSITSLTSLNGRQPGEGLSAYCASKAGLSMLTQVAALELAPRGIRVNAIAPGLVITPLTAGIDGIPGIREDYLENTPLGRPGKPEEVAAAAVFLSSDEASWITGEVLDINGGAHLMRYPNLRKHLAALT</sequence>
<dbReference type="InterPro" id="IPR002347">
    <property type="entry name" value="SDR_fam"/>
</dbReference>
<dbReference type="Pfam" id="PF13561">
    <property type="entry name" value="adh_short_C2"/>
    <property type="match status" value="1"/>
</dbReference>
<dbReference type="RefSeq" id="WP_378613891.1">
    <property type="nucleotide sequence ID" value="NZ_JBHSAX010000016.1"/>
</dbReference>
<dbReference type="CDD" id="cd05233">
    <property type="entry name" value="SDR_c"/>
    <property type="match status" value="1"/>
</dbReference>
<dbReference type="InterPro" id="IPR020904">
    <property type="entry name" value="Sc_DH/Rdtase_CS"/>
</dbReference>
<dbReference type="Proteomes" id="UP001595696">
    <property type="component" value="Unassembled WGS sequence"/>
</dbReference>
<dbReference type="EMBL" id="JBHSAX010000016">
    <property type="protein sequence ID" value="MFC3964117.1"/>
    <property type="molecule type" value="Genomic_DNA"/>
</dbReference>
<keyword evidence="6" id="KW-1185">Reference proteome</keyword>
<dbReference type="InterPro" id="IPR057326">
    <property type="entry name" value="KR_dom"/>
</dbReference>
<dbReference type="PRINTS" id="PR00081">
    <property type="entry name" value="GDHRDH"/>
</dbReference>
<evidence type="ECO:0000259" key="4">
    <source>
        <dbReference type="SMART" id="SM00822"/>
    </source>
</evidence>